<evidence type="ECO:0000256" key="2">
    <source>
        <dbReference type="ARBA" id="ARBA00022679"/>
    </source>
</evidence>
<feature type="domain" description="Protein kinase" evidence="10">
    <location>
        <begin position="604"/>
        <end position="880"/>
    </location>
</feature>
<evidence type="ECO:0000256" key="9">
    <source>
        <dbReference type="SAM" id="SignalP"/>
    </source>
</evidence>
<dbReference type="PANTHER" id="PTHR47989">
    <property type="entry name" value="OS01G0750732 PROTEIN"/>
    <property type="match status" value="1"/>
</dbReference>
<comment type="caution">
    <text evidence="11">The sequence shown here is derived from an EMBL/GenBank/DDBJ whole genome shotgun (WGS) entry which is preliminary data.</text>
</comment>
<dbReference type="GO" id="GO:0004674">
    <property type="term" value="F:protein serine/threonine kinase activity"/>
    <property type="evidence" value="ECO:0007669"/>
    <property type="project" value="UniProtKB-KW"/>
</dbReference>
<feature type="region of interest" description="Disordered" evidence="7">
    <location>
        <begin position="546"/>
        <end position="573"/>
    </location>
</feature>
<feature type="compositionally biased region" description="Polar residues" evidence="7">
    <location>
        <begin position="546"/>
        <end position="557"/>
    </location>
</feature>
<feature type="binding site" evidence="6">
    <location>
        <position position="632"/>
    </location>
    <ligand>
        <name>ATP</name>
        <dbReference type="ChEBI" id="CHEBI:30616"/>
    </ligand>
</feature>
<keyword evidence="8" id="KW-1133">Transmembrane helix</keyword>
<dbReference type="AlphaFoldDB" id="A0ABD3SZB1"/>
<keyword evidence="12" id="KW-1185">Reference proteome</keyword>
<reference evidence="11 12" key="1">
    <citation type="submission" date="2024-12" db="EMBL/GenBank/DDBJ databases">
        <title>The unique morphological basis and parallel evolutionary history of personate flowers in Penstemon.</title>
        <authorList>
            <person name="Depatie T.H."/>
            <person name="Wessinger C.A."/>
        </authorList>
    </citation>
    <scope>NUCLEOTIDE SEQUENCE [LARGE SCALE GENOMIC DNA]</scope>
    <source>
        <strain evidence="11">WTNN_2</strain>
        <tissue evidence="11">Leaf</tissue>
    </source>
</reference>
<proteinExistence type="predicted"/>
<keyword evidence="3 6" id="KW-0547">Nucleotide-binding</keyword>
<dbReference type="FunFam" id="3.30.200.20:FF:000146">
    <property type="entry name" value="receptor-like serine/threonine-protein kinase ALE2"/>
    <property type="match status" value="1"/>
</dbReference>
<feature type="signal peptide" evidence="9">
    <location>
        <begin position="1"/>
        <end position="23"/>
    </location>
</feature>
<dbReference type="PROSITE" id="PS50011">
    <property type="entry name" value="PROTEIN_KINASE_DOM"/>
    <property type="match status" value="1"/>
</dbReference>
<feature type="compositionally biased region" description="Pro residues" evidence="7">
    <location>
        <begin position="163"/>
        <end position="173"/>
    </location>
</feature>
<accession>A0ABD3SZB1</accession>
<keyword evidence="5 6" id="KW-0067">ATP-binding</keyword>
<organism evidence="11 12">
    <name type="scientific">Penstemon smallii</name>
    <dbReference type="NCBI Taxonomy" id="265156"/>
    <lineage>
        <taxon>Eukaryota</taxon>
        <taxon>Viridiplantae</taxon>
        <taxon>Streptophyta</taxon>
        <taxon>Embryophyta</taxon>
        <taxon>Tracheophyta</taxon>
        <taxon>Spermatophyta</taxon>
        <taxon>Magnoliopsida</taxon>
        <taxon>eudicotyledons</taxon>
        <taxon>Gunneridae</taxon>
        <taxon>Pentapetalae</taxon>
        <taxon>asterids</taxon>
        <taxon>lamiids</taxon>
        <taxon>Lamiales</taxon>
        <taxon>Plantaginaceae</taxon>
        <taxon>Cheloneae</taxon>
        <taxon>Penstemon</taxon>
    </lineage>
</organism>
<dbReference type="EMBL" id="JBJXBP010000005">
    <property type="protein sequence ID" value="KAL3829986.1"/>
    <property type="molecule type" value="Genomic_DNA"/>
</dbReference>
<keyword evidence="9" id="KW-0732">Signal</keyword>
<feature type="transmembrane region" description="Helical" evidence="8">
    <location>
        <begin position="375"/>
        <end position="396"/>
    </location>
</feature>
<feature type="region of interest" description="Disordered" evidence="7">
    <location>
        <begin position="103"/>
        <end position="138"/>
    </location>
</feature>
<evidence type="ECO:0000313" key="11">
    <source>
        <dbReference type="EMBL" id="KAL3829986.1"/>
    </source>
</evidence>
<evidence type="ECO:0000259" key="10">
    <source>
        <dbReference type="PROSITE" id="PS50011"/>
    </source>
</evidence>
<dbReference type="InterPro" id="IPR001245">
    <property type="entry name" value="Ser-Thr/Tyr_kinase_cat_dom"/>
</dbReference>
<feature type="transmembrane region" description="Helical" evidence="8">
    <location>
        <begin position="515"/>
        <end position="539"/>
    </location>
</feature>
<gene>
    <name evidence="11" type="ORF">ACJIZ3_018788</name>
</gene>
<dbReference type="PANTHER" id="PTHR47989:SF9">
    <property type="entry name" value="PROTEIN KINASE SUPERFAMILY PROTEIN"/>
    <property type="match status" value="1"/>
</dbReference>
<keyword evidence="8" id="KW-0812">Transmembrane</keyword>
<keyword evidence="4" id="KW-0418">Kinase</keyword>
<evidence type="ECO:0000256" key="6">
    <source>
        <dbReference type="PROSITE-ProRule" id="PRU10141"/>
    </source>
</evidence>
<dbReference type="InterPro" id="IPR000719">
    <property type="entry name" value="Prot_kinase_dom"/>
</dbReference>
<feature type="compositionally biased region" description="Pro residues" evidence="7">
    <location>
        <begin position="323"/>
        <end position="337"/>
    </location>
</feature>
<dbReference type="PROSITE" id="PS00107">
    <property type="entry name" value="PROTEIN_KINASE_ATP"/>
    <property type="match status" value="1"/>
</dbReference>
<feature type="region of interest" description="Disordered" evidence="7">
    <location>
        <begin position="289"/>
        <end position="337"/>
    </location>
</feature>
<name>A0ABD3SZB1_9LAMI</name>
<sequence>MDVLILQLLGLVLKVCMFGCSLGIQGYADGEGIPVLVPNANMFISLAPAPIPQQKNGTSLQPPLVSAPVPQTTKGLVSSPGPSTLSIPPTYIVDYGPAMPPIPSTHPPYMPKAPGSMTPKSHQTKAPDNNAPPLSAITPVPNVPAPWRMLEPPRPYYALPPDVSTPPALPGNSPPVKSLPKESPSIPPDPSASKPLGHSSNSPSPRPVSTPTRGYNSPIEHHHVGNNITPAPLSHMTPPASSKKAPSYLTKSDPNAKLRHNAPPPTRAGHSAFASPILSPFSSVDKYHYSRSPAPSPVSPSGQTKIPFVSPKLSPSRSLPRNPKMPLPPPFQALPPPPPRKDCAPLTCADPLTYGPPESPCVCVLPIQVGLRLSIALYTFFPLVSELASEIASGIFMRQSQVRIMGANEAGDNPEKTIVLIDLVPLGENFDHTTAYLTFRRFWEKQVLIKTSVFGDYDVLYVRYPGLPQSPPLPPSTTGIIGSKPYPGPDNNGRTIKPLGVDVGRKQHRGGPNRSILATIVLSGFVAVILLCSIAWVLVFKHRDSVSQQDPNPTNRMPPSIAKSSGKAISMAGSGPDSPPSIAVYTGSAKTFTSSDIERATDYFNETRILGEGGFGRVYCGVLEDGTKVAMKILKRYDQQGGREFFAEVEMLSRLHHRNLVKLIGICTEDQTHCLVYELVPNGSVESHLHGIDKETGPLDWSARLKIALGAARGLAYLHEDSSPRVIHRDFKASNILLEDDFTPKVSDFGLARSALDGDNKHISTRVMGTFGYVAPEYAMTGHLLVKSDVYSYGVVLLELLTGRKPVDMTQPSGQENLVTWARPLLTSRESLESIIDPSLGPDFPFDSIAKVAAIASMCVQPEVSHRPFMGEVVQALKLVCDECNEIKELRLYIDTEARSITNSGPLFNQSPVSNYDYRFNVERDLSMSELLSSSRQDCESFRRHSSSGPLRSGKTKGIWNTMRRVSGGSVSEHGVMFRFWPGSH</sequence>
<keyword evidence="1" id="KW-0723">Serine/threonine-protein kinase</keyword>
<dbReference type="Pfam" id="PF07714">
    <property type="entry name" value="PK_Tyr_Ser-Thr"/>
    <property type="match status" value="1"/>
</dbReference>
<evidence type="ECO:0000256" key="3">
    <source>
        <dbReference type="ARBA" id="ARBA00022741"/>
    </source>
</evidence>
<evidence type="ECO:0000256" key="8">
    <source>
        <dbReference type="SAM" id="Phobius"/>
    </source>
</evidence>
<dbReference type="InterPro" id="IPR008271">
    <property type="entry name" value="Ser/Thr_kinase_AS"/>
</dbReference>
<dbReference type="InterPro" id="IPR017441">
    <property type="entry name" value="Protein_kinase_ATP_BS"/>
</dbReference>
<dbReference type="SUPFAM" id="SSF56112">
    <property type="entry name" value="Protein kinase-like (PK-like)"/>
    <property type="match status" value="1"/>
</dbReference>
<dbReference type="Pfam" id="PF23180">
    <property type="entry name" value="ALE2_N"/>
    <property type="match status" value="1"/>
</dbReference>
<dbReference type="PROSITE" id="PS00108">
    <property type="entry name" value="PROTEIN_KINASE_ST"/>
    <property type="match status" value="1"/>
</dbReference>
<feature type="chain" id="PRO_5044773495" description="Protein kinase domain-containing protein" evidence="9">
    <location>
        <begin position="24"/>
        <end position="985"/>
    </location>
</feature>
<dbReference type="Gene3D" id="1.10.510.10">
    <property type="entry name" value="Transferase(Phosphotransferase) domain 1"/>
    <property type="match status" value="1"/>
</dbReference>
<evidence type="ECO:0000313" key="12">
    <source>
        <dbReference type="Proteomes" id="UP001634393"/>
    </source>
</evidence>
<evidence type="ECO:0000256" key="5">
    <source>
        <dbReference type="ARBA" id="ARBA00022840"/>
    </source>
</evidence>
<feature type="compositionally biased region" description="Low complexity" evidence="7">
    <location>
        <begin position="199"/>
        <end position="213"/>
    </location>
</feature>
<protein>
    <recommendedName>
        <fullName evidence="10">Protein kinase domain-containing protein</fullName>
    </recommendedName>
</protein>
<feature type="compositionally biased region" description="Polar residues" evidence="7">
    <location>
        <begin position="118"/>
        <end position="127"/>
    </location>
</feature>
<dbReference type="Gene3D" id="3.30.200.20">
    <property type="entry name" value="Phosphorylase Kinase, domain 1"/>
    <property type="match status" value="1"/>
</dbReference>
<dbReference type="InterPro" id="IPR011009">
    <property type="entry name" value="Kinase-like_dom_sf"/>
</dbReference>
<dbReference type="CDD" id="cd14066">
    <property type="entry name" value="STKc_IRAK"/>
    <property type="match status" value="1"/>
</dbReference>
<evidence type="ECO:0000256" key="7">
    <source>
        <dbReference type="SAM" id="MobiDB-lite"/>
    </source>
</evidence>
<keyword evidence="2" id="KW-0808">Transferase</keyword>
<feature type="region of interest" description="Disordered" evidence="7">
    <location>
        <begin position="161"/>
        <end position="273"/>
    </location>
</feature>
<dbReference type="GO" id="GO:0005524">
    <property type="term" value="F:ATP binding"/>
    <property type="evidence" value="ECO:0007669"/>
    <property type="project" value="UniProtKB-UniRule"/>
</dbReference>
<feature type="compositionally biased region" description="Low complexity" evidence="7">
    <location>
        <begin position="310"/>
        <end position="322"/>
    </location>
</feature>
<dbReference type="InterPro" id="IPR057597">
    <property type="entry name" value="ALE2_N"/>
</dbReference>
<keyword evidence="8" id="KW-0472">Membrane</keyword>
<evidence type="ECO:0000256" key="4">
    <source>
        <dbReference type="ARBA" id="ARBA00022777"/>
    </source>
</evidence>
<dbReference type="Proteomes" id="UP001634393">
    <property type="component" value="Unassembled WGS sequence"/>
</dbReference>
<evidence type="ECO:0000256" key="1">
    <source>
        <dbReference type="ARBA" id="ARBA00022527"/>
    </source>
</evidence>
<dbReference type="FunFam" id="1.10.510.10:FF:000051">
    <property type="entry name" value="Receptor-like serine/threonine-protein kinase ALE2"/>
    <property type="match status" value="1"/>
</dbReference>